<accession>A0ABP8ND74</accession>
<name>A0ABP8ND74_9BACT</name>
<keyword evidence="2" id="KW-1185">Reference proteome</keyword>
<evidence type="ECO:0000313" key="2">
    <source>
        <dbReference type="Proteomes" id="UP001500840"/>
    </source>
</evidence>
<organism evidence="1 2">
    <name type="scientific">Novipirellula rosea</name>
    <dbReference type="NCBI Taxonomy" id="1031540"/>
    <lineage>
        <taxon>Bacteria</taxon>
        <taxon>Pseudomonadati</taxon>
        <taxon>Planctomycetota</taxon>
        <taxon>Planctomycetia</taxon>
        <taxon>Pirellulales</taxon>
        <taxon>Pirellulaceae</taxon>
        <taxon>Novipirellula</taxon>
    </lineage>
</organism>
<comment type="caution">
    <text evidence="1">The sequence shown here is derived from an EMBL/GenBank/DDBJ whole genome shotgun (WGS) entry which is preliminary data.</text>
</comment>
<dbReference type="Proteomes" id="UP001500840">
    <property type="component" value="Unassembled WGS sequence"/>
</dbReference>
<gene>
    <name evidence="1" type="ORF">GCM10023156_52860</name>
</gene>
<sequence>MADLITNLQSLVNSGRFLSALDMNALDDILDARDFNPFDAEWGRAHELVTQHQLDASPAVDALREAAFKRTFAITESPDACGYISDDFGLIADADRAGVSDGWLSAVTALYASGALPHGVLAGDSRTLSEIASEFQP</sequence>
<evidence type="ECO:0000313" key="1">
    <source>
        <dbReference type="EMBL" id="GAA4465271.1"/>
    </source>
</evidence>
<proteinExistence type="predicted"/>
<dbReference type="EMBL" id="BAABGA010000073">
    <property type="protein sequence ID" value="GAA4465271.1"/>
    <property type="molecule type" value="Genomic_DNA"/>
</dbReference>
<reference evidence="2" key="1">
    <citation type="journal article" date="2019" name="Int. J. Syst. Evol. Microbiol.">
        <title>The Global Catalogue of Microorganisms (GCM) 10K type strain sequencing project: providing services to taxonomists for standard genome sequencing and annotation.</title>
        <authorList>
            <consortium name="The Broad Institute Genomics Platform"/>
            <consortium name="The Broad Institute Genome Sequencing Center for Infectious Disease"/>
            <person name="Wu L."/>
            <person name="Ma J."/>
        </authorList>
    </citation>
    <scope>NUCLEOTIDE SEQUENCE [LARGE SCALE GENOMIC DNA]</scope>
    <source>
        <strain evidence="2">JCM 17759</strain>
    </source>
</reference>
<dbReference type="RefSeq" id="WP_345326807.1">
    <property type="nucleotide sequence ID" value="NZ_BAABGA010000073.1"/>
</dbReference>
<protein>
    <submittedName>
        <fullName evidence="1">Uncharacterized protein</fullName>
    </submittedName>
</protein>